<evidence type="ECO:0000256" key="3">
    <source>
        <dbReference type="ARBA" id="ARBA00022553"/>
    </source>
</evidence>
<dbReference type="GO" id="GO:0004315">
    <property type="term" value="F:3-oxoacyl-[acyl-carrier-protein] synthase activity"/>
    <property type="evidence" value="ECO:0007669"/>
    <property type="project" value="InterPro"/>
</dbReference>
<keyword evidence="2" id="KW-0596">Phosphopantetheine</keyword>
<dbReference type="InterPro" id="IPR036736">
    <property type="entry name" value="ACP-like_sf"/>
</dbReference>
<dbReference type="InterPro" id="IPR001227">
    <property type="entry name" value="Ac_transferase_dom_sf"/>
</dbReference>
<keyword evidence="4" id="KW-0808">Transferase</keyword>
<keyword evidence="7" id="KW-0012">Acyltransferase</keyword>
<dbReference type="GO" id="GO:0006633">
    <property type="term" value="P:fatty acid biosynthetic process"/>
    <property type="evidence" value="ECO:0007669"/>
    <property type="project" value="InterPro"/>
</dbReference>
<dbReference type="OrthoDB" id="3406074at2"/>
<dbReference type="InterPro" id="IPR016039">
    <property type="entry name" value="Thiolase-like"/>
</dbReference>
<dbReference type="PROSITE" id="PS00606">
    <property type="entry name" value="KS3_1"/>
    <property type="match status" value="1"/>
</dbReference>
<dbReference type="Pfam" id="PF00109">
    <property type="entry name" value="ketoacyl-synt"/>
    <property type="match status" value="1"/>
</dbReference>
<dbReference type="InterPro" id="IPR009081">
    <property type="entry name" value="PP-bd_ACP"/>
</dbReference>
<dbReference type="InterPro" id="IPR036291">
    <property type="entry name" value="NAD(P)-bd_dom_sf"/>
</dbReference>
<dbReference type="SUPFAM" id="SSF53901">
    <property type="entry name" value="Thiolase-like"/>
    <property type="match status" value="1"/>
</dbReference>
<dbReference type="InterPro" id="IPR036299">
    <property type="entry name" value="Polyketide_synth_docking_sf"/>
</dbReference>
<keyword evidence="3" id="KW-0597">Phosphoprotein</keyword>
<sequence>MSSSEQKLRDYLKRVTADLHQTRKRLAEVEAGTREPIAIIGMACRYPGGITSPNELWDLVADGRDGIGPFPGDRGWDVDGLYHPDPDHPGTSYAREGGFLYQAADFDPDVFGISPREALAMDPQQRLLLETAWEAVERAGLDPLGLRGSRTAVYTGLMYHDYAARLLDVPDDVEAYLGTGNSGSVASGRIAYTLGLEGPALTVDTACSSSLVALHLAAHALQSGECDLALAGGAAVMATPDTFIGFSRQRGLAADGRCKSFAAAADGTGWGEGAGMLLVERLSDAQRLGHPILAVVRGTAVNQDGASSGLTAPNGPAQQRVIRAALAAAGIGARDVDLVEAHGTGTTLGDPIEAQALLAAYGQDRAEPLRLGSIKSNLGHTQAAAGVAGIIKVVQAMRHSVLPRTLHVDEPTPQVDWAAGNVALLTEALPWPAGDRPRRAGVSSFGISGTNAHVIVEEPPAAAPAAPAEARRMVPLIVTAPDPEALRRQAGELGRYLAAHPGAAMTDVARATARRATLPHRAVFLATTADGPPAAAATLSAWAGGAAVPGVVEAVPARGKCAFLFTGQGSQRAGMGAQLAAEFPAYTRALATVTAALDSHLDRPLATVLDDAELLHRTEYAQPAIFAVEVALHALLEHWGIRPDAVVGHSIGEIAAAHVTGVLSLDDAATLVTARGRLMQALPAGGAMLAVQASEDEVCAAFPEIDIAAVNGPRAVVVSGLEADISPIEGHGWKTTRLRTSHAFHSRLMEPILDEFRAVVRGLTFTGSGAWADPEYWVRHVRATVRFADAVDELTGVTRFVEVGPDAVLSALVPGAVPVLRRGHDEVTTALTALAETAARAPVDWDAVLPGAGRVDLPPYAFHRRRFWLDAVPAAEPGTDAWRYRVAWHPAPEPAPAPATLTGTWLLTGDDGTLADVLSAAGATVTDRPGPGLTGVLAAVATPAEALDVLQQGIAAPHWFLTRHAVATGPADPAALLGPAGAWGLARVAALEHPDRWGGLVDVPDRLDGAAPDRLVAVLAGRLGSEDQVAVREPGVLLRRVVAAPLPPGARSWEPSGAVLITGGTGGLGAEVARWAAGRGAHRLILVSRRGTDAPGVTELLAELPQAEVHACDLADRSAVAHLLAAVGPVDTVVHAAGISEDLPLADEDSAHLRAVAAGKVDGAEHLDALLPAAHLIVFSSIAGVWGSAGQAAYAAANAALDALVARRRAAGRPATAVAWGPWARIGMAADDRIAEKLRRRGLTPMAPARALDALALAVGAEQALVTIADVDWDRFVPVFSAARHRPLIAGLLPEPEPAPSGPTLSDLAARLDAAEPAERDRILLKLVRDQVAVVLGHASGAAVAPARAFTELGFDSLTAVQLRDRLITATGVALAPTVVFDHPNAESLAGHLRQALAPAAAPVALSDAEIRAALAAVDVARLRESGLLTRLLALAPAAPTPPADGNFDAMDVDDLVKLALDF</sequence>
<dbReference type="SUPFAM" id="SSF52151">
    <property type="entry name" value="FabD/lysophospholipase-like"/>
    <property type="match status" value="1"/>
</dbReference>
<proteinExistence type="predicted"/>
<dbReference type="SUPFAM" id="SSF47336">
    <property type="entry name" value="ACP-like"/>
    <property type="match status" value="1"/>
</dbReference>
<gene>
    <name evidence="10" type="ORF">ADL15_05920</name>
</gene>
<evidence type="ECO:0000256" key="6">
    <source>
        <dbReference type="ARBA" id="ARBA00023268"/>
    </source>
</evidence>
<dbReference type="InterPro" id="IPR014031">
    <property type="entry name" value="Ketoacyl_synth_C"/>
</dbReference>
<dbReference type="InterPro" id="IPR020841">
    <property type="entry name" value="PKS_Beta-ketoAc_synthase_dom"/>
</dbReference>
<dbReference type="InterPro" id="IPR014030">
    <property type="entry name" value="Ketoacyl_synth_N"/>
</dbReference>
<feature type="domain" description="Ketosynthase family 3 (KS3)" evidence="9">
    <location>
        <begin position="34"/>
        <end position="458"/>
    </location>
</feature>
<dbReference type="PROSITE" id="PS00012">
    <property type="entry name" value="PHOSPHOPANTETHEINE"/>
    <property type="match status" value="1"/>
</dbReference>
<dbReference type="SMART" id="SM00822">
    <property type="entry name" value="PKS_KR"/>
    <property type="match status" value="1"/>
</dbReference>
<evidence type="ECO:0000313" key="10">
    <source>
        <dbReference type="EMBL" id="KUL40802.1"/>
    </source>
</evidence>
<dbReference type="Pfam" id="PF00698">
    <property type="entry name" value="Acyl_transf_1"/>
    <property type="match status" value="1"/>
</dbReference>
<dbReference type="PANTHER" id="PTHR43775:SF51">
    <property type="entry name" value="INACTIVE PHENOLPHTHIOCEROL SYNTHESIS POLYKETIDE SYNTHASE TYPE I PKS1-RELATED"/>
    <property type="match status" value="1"/>
</dbReference>
<dbReference type="PROSITE" id="PS52004">
    <property type="entry name" value="KS3_2"/>
    <property type="match status" value="1"/>
</dbReference>
<organism evidence="10 11">
    <name type="scientific">Actinoplanes awajinensis subsp. mycoplanecinus</name>
    <dbReference type="NCBI Taxonomy" id="135947"/>
    <lineage>
        <taxon>Bacteria</taxon>
        <taxon>Bacillati</taxon>
        <taxon>Actinomycetota</taxon>
        <taxon>Actinomycetes</taxon>
        <taxon>Micromonosporales</taxon>
        <taxon>Micromonosporaceae</taxon>
        <taxon>Actinoplanes</taxon>
    </lineage>
</organism>
<dbReference type="Gene3D" id="3.30.70.3290">
    <property type="match status" value="1"/>
</dbReference>
<dbReference type="PANTHER" id="PTHR43775">
    <property type="entry name" value="FATTY ACID SYNTHASE"/>
    <property type="match status" value="1"/>
</dbReference>
<evidence type="ECO:0000256" key="5">
    <source>
        <dbReference type="ARBA" id="ARBA00023194"/>
    </source>
</evidence>
<dbReference type="SMART" id="SM01294">
    <property type="entry name" value="PKS_PP_betabranch"/>
    <property type="match status" value="1"/>
</dbReference>
<dbReference type="GO" id="GO:0033068">
    <property type="term" value="P:macrolide biosynthetic process"/>
    <property type="evidence" value="ECO:0007669"/>
    <property type="project" value="UniProtKB-ARBA"/>
</dbReference>
<dbReference type="GO" id="GO:0004312">
    <property type="term" value="F:fatty acid synthase activity"/>
    <property type="evidence" value="ECO:0007669"/>
    <property type="project" value="TreeGrafter"/>
</dbReference>
<dbReference type="Gene3D" id="3.40.47.10">
    <property type="match status" value="1"/>
</dbReference>
<dbReference type="SMART" id="SM00827">
    <property type="entry name" value="PKS_AT"/>
    <property type="match status" value="1"/>
</dbReference>
<evidence type="ECO:0000259" key="9">
    <source>
        <dbReference type="PROSITE" id="PS52004"/>
    </source>
</evidence>
<reference evidence="10 11" key="1">
    <citation type="submission" date="2015-10" db="EMBL/GenBank/DDBJ databases">
        <authorList>
            <person name="Gilbert D.G."/>
        </authorList>
    </citation>
    <scope>NUCLEOTIDE SEQUENCE [LARGE SCALE GENOMIC DNA]</scope>
    <source>
        <strain evidence="10 11">NRRL B-16712</strain>
    </source>
</reference>
<dbReference type="Pfam" id="PF00550">
    <property type="entry name" value="PP-binding"/>
    <property type="match status" value="1"/>
</dbReference>
<dbReference type="InterPro" id="IPR016036">
    <property type="entry name" value="Malonyl_transacylase_ACP-bd"/>
</dbReference>
<dbReference type="FunFam" id="1.10.1200.10:FF:000007">
    <property type="entry name" value="Probable polyketide synthase pks17"/>
    <property type="match status" value="1"/>
</dbReference>
<evidence type="ECO:0000256" key="7">
    <source>
        <dbReference type="ARBA" id="ARBA00023315"/>
    </source>
</evidence>
<dbReference type="Proteomes" id="UP000053244">
    <property type="component" value="Unassembled WGS sequence"/>
</dbReference>
<evidence type="ECO:0000256" key="2">
    <source>
        <dbReference type="ARBA" id="ARBA00022450"/>
    </source>
</evidence>
<keyword evidence="5" id="KW-0045">Antibiotic biosynthesis</keyword>
<dbReference type="InterPro" id="IPR006162">
    <property type="entry name" value="Ppantetheine_attach_site"/>
</dbReference>
<name>A0A0X3V977_9ACTN</name>
<dbReference type="InterPro" id="IPR018201">
    <property type="entry name" value="Ketoacyl_synth_AS"/>
</dbReference>
<dbReference type="CDD" id="cd00833">
    <property type="entry name" value="PKS"/>
    <property type="match status" value="1"/>
</dbReference>
<dbReference type="InterPro" id="IPR013968">
    <property type="entry name" value="PKS_KR"/>
</dbReference>
<protein>
    <submittedName>
        <fullName evidence="10">Uncharacterized protein</fullName>
    </submittedName>
</protein>
<dbReference type="InterPro" id="IPR015083">
    <property type="entry name" value="NorB/c/GfsB-D-like_docking"/>
</dbReference>
<dbReference type="InterPro" id="IPR050091">
    <property type="entry name" value="PKS_NRPS_Biosynth_Enz"/>
</dbReference>
<dbReference type="SUPFAM" id="SSF51735">
    <property type="entry name" value="NAD(P)-binding Rossmann-fold domains"/>
    <property type="match status" value="2"/>
</dbReference>
<feature type="domain" description="Carrier" evidence="8">
    <location>
        <begin position="1322"/>
        <end position="1397"/>
    </location>
</feature>
<evidence type="ECO:0000256" key="4">
    <source>
        <dbReference type="ARBA" id="ARBA00022679"/>
    </source>
</evidence>
<dbReference type="EMBL" id="LLZH01000023">
    <property type="protein sequence ID" value="KUL40802.1"/>
    <property type="molecule type" value="Genomic_DNA"/>
</dbReference>
<dbReference type="Gene3D" id="1.10.1200.10">
    <property type="entry name" value="ACP-like"/>
    <property type="match status" value="1"/>
</dbReference>
<dbReference type="InterPro" id="IPR057326">
    <property type="entry name" value="KR_dom"/>
</dbReference>
<dbReference type="InterPro" id="IPR032821">
    <property type="entry name" value="PKS_assoc"/>
</dbReference>
<dbReference type="CDD" id="cd08952">
    <property type="entry name" value="KR_1_SDR_x"/>
    <property type="match status" value="1"/>
</dbReference>
<dbReference type="InterPro" id="IPR020806">
    <property type="entry name" value="PKS_PP-bd"/>
</dbReference>
<dbReference type="GO" id="GO:0031177">
    <property type="term" value="F:phosphopantetheine binding"/>
    <property type="evidence" value="ECO:0007669"/>
    <property type="project" value="InterPro"/>
</dbReference>
<dbReference type="Pfam" id="PF08659">
    <property type="entry name" value="KR"/>
    <property type="match status" value="1"/>
</dbReference>
<dbReference type="Pfam" id="PF16197">
    <property type="entry name" value="KAsynt_C_assoc"/>
    <property type="match status" value="1"/>
</dbReference>
<dbReference type="Gene3D" id="3.40.50.720">
    <property type="entry name" value="NAD(P)-binding Rossmann-like Domain"/>
    <property type="match status" value="1"/>
</dbReference>
<keyword evidence="6" id="KW-0511">Multifunctional enzyme</keyword>
<dbReference type="SUPFAM" id="SSF55048">
    <property type="entry name" value="Probable ACP-binding domain of malonyl-CoA ACP transacylase"/>
    <property type="match status" value="1"/>
</dbReference>
<dbReference type="SUPFAM" id="SSF101173">
    <property type="entry name" value="Docking domain B of the erythromycin polyketide synthase (DEBS)"/>
    <property type="match status" value="1"/>
</dbReference>
<evidence type="ECO:0000259" key="8">
    <source>
        <dbReference type="PROSITE" id="PS50075"/>
    </source>
</evidence>
<dbReference type="FunFam" id="3.40.47.10:FF:000019">
    <property type="entry name" value="Polyketide synthase type I"/>
    <property type="match status" value="1"/>
</dbReference>
<keyword evidence="11" id="KW-1185">Reference proteome</keyword>
<dbReference type="SMART" id="SM00823">
    <property type="entry name" value="PKS_PP"/>
    <property type="match status" value="1"/>
</dbReference>
<dbReference type="SMART" id="SM00825">
    <property type="entry name" value="PKS_KS"/>
    <property type="match status" value="1"/>
</dbReference>
<dbReference type="Gene3D" id="3.40.366.10">
    <property type="entry name" value="Malonyl-Coenzyme A Acyl Carrier Protein, domain 2"/>
    <property type="match status" value="1"/>
</dbReference>
<evidence type="ECO:0000256" key="1">
    <source>
        <dbReference type="ARBA" id="ARBA00001957"/>
    </source>
</evidence>
<evidence type="ECO:0000313" key="11">
    <source>
        <dbReference type="Proteomes" id="UP000053244"/>
    </source>
</evidence>
<dbReference type="InterPro" id="IPR014043">
    <property type="entry name" value="Acyl_transferase_dom"/>
</dbReference>
<dbReference type="InterPro" id="IPR016035">
    <property type="entry name" value="Acyl_Trfase/lysoPLipase"/>
</dbReference>
<dbReference type="Pfam" id="PF08990">
    <property type="entry name" value="Docking"/>
    <property type="match status" value="1"/>
</dbReference>
<comment type="cofactor">
    <cofactor evidence="1">
        <name>pantetheine 4'-phosphate</name>
        <dbReference type="ChEBI" id="CHEBI:47942"/>
    </cofactor>
</comment>
<accession>A0A0X3V977</accession>
<dbReference type="Pfam" id="PF02801">
    <property type="entry name" value="Ketoacyl-synt_C"/>
    <property type="match status" value="1"/>
</dbReference>
<comment type="caution">
    <text evidence="10">The sequence shown here is derived from an EMBL/GenBank/DDBJ whole genome shotgun (WGS) entry which is preliminary data.</text>
</comment>
<dbReference type="PROSITE" id="PS50075">
    <property type="entry name" value="CARRIER"/>
    <property type="match status" value="1"/>
</dbReference>